<proteinExistence type="predicted"/>
<accession>A0A9J7IZC0</accession>
<dbReference type="AlphaFoldDB" id="A0A9J7IZC0"/>
<feature type="compositionally biased region" description="Basic and acidic residues" evidence="2">
    <location>
        <begin position="807"/>
        <end position="819"/>
    </location>
</feature>
<feature type="compositionally biased region" description="Basic and acidic residues" evidence="2">
    <location>
        <begin position="631"/>
        <end position="657"/>
    </location>
</feature>
<organism evidence="3 4">
    <name type="scientific">Spodoptera litura</name>
    <name type="common">Asian cotton leafworm</name>
    <dbReference type="NCBI Taxonomy" id="69820"/>
    <lineage>
        <taxon>Eukaryota</taxon>
        <taxon>Metazoa</taxon>
        <taxon>Ecdysozoa</taxon>
        <taxon>Arthropoda</taxon>
        <taxon>Hexapoda</taxon>
        <taxon>Insecta</taxon>
        <taxon>Pterygota</taxon>
        <taxon>Neoptera</taxon>
        <taxon>Endopterygota</taxon>
        <taxon>Lepidoptera</taxon>
        <taxon>Glossata</taxon>
        <taxon>Ditrysia</taxon>
        <taxon>Noctuoidea</taxon>
        <taxon>Noctuidae</taxon>
        <taxon>Amphipyrinae</taxon>
        <taxon>Spodoptera</taxon>
    </lineage>
</organism>
<dbReference type="GO" id="GO:0005814">
    <property type="term" value="C:centriole"/>
    <property type="evidence" value="ECO:0007669"/>
    <property type="project" value="TreeGrafter"/>
</dbReference>
<feature type="compositionally biased region" description="Basic residues" evidence="2">
    <location>
        <begin position="245"/>
        <end position="254"/>
    </location>
</feature>
<dbReference type="Pfam" id="PF15964">
    <property type="entry name" value="CCCAP"/>
    <property type="match status" value="1"/>
</dbReference>
<dbReference type="GO" id="GO:0001764">
    <property type="term" value="P:neuron migration"/>
    <property type="evidence" value="ECO:0007669"/>
    <property type="project" value="TreeGrafter"/>
</dbReference>
<evidence type="ECO:0000313" key="3">
    <source>
        <dbReference type="Proteomes" id="UP000301870"/>
    </source>
</evidence>
<feature type="compositionally biased region" description="Basic and acidic residues" evidence="2">
    <location>
        <begin position="604"/>
        <end position="618"/>
    </location>
</feature>
<evidence type="ECO:0000256" key="1">
    <source>
        <dbReference type="SAM" id="Coils"/>
    </source>
</evidence>
<sequence>MGSTSYVTKPKSTGYRVKSGSSVGSDKEMSAKLKRTKIRRPSKMNEYGLKRIPDYTELAYKEAVSKLRYFLSGNYAPSVRSYGGSASVKNLDESDGDLDKKYTSSYTLAEYKPRPRLTTKYATLYADSLNNYTPPHVNTTSVPPATATAGDVTGGTNPDVINFIQKQEEYIEQLERESQYCRDELNNLLGKVKEVISENEHLHEAQKNKLISRMFHSYNGSESDDLDELGDSTGLDSDNKTTPLKARKSAKARSTRLEGPNIVFESRIAELEAQLTQSKIDLKKVQEENNENKRKLASGLVDSTCLDGFKRQIDNLQRDKSSLESQISKLKLSLEQRDDDGRYKRGSDAVEHQLREERNNLEAELRRLKDDLAKERSKVRELAGEGARRAIQERSAAEQRYNAHFDELQHDLAAQYDNVAKLQLDLERQRREENELKRELSMKNAAIDELKMELKNKISSLQADLAQAHAEKASLEEELASARLAIERQQRQAKHETNRLNSEIQSLRQRLDRADADLVHSRRENLRLSEQISNLEKEQTMKNLTPISPEKNKKEKELSTMLESMENKHAHPPHQTTTDRNVPHPPSDSGRDYSGTESPGHTTHGPDERITTVDRDDPYETTGIDKTAYQQEEHHDQQIEENVVDIKPKETEYQEAEHFEEEEMPKVQTETKEEIKEEPEKPMEVEHTEAYETQQYEYDQNYEQTPATGDAQYENQFENYEQQPYADQQYENYEQYPQEAVDPNAQYHQEYENYPTDGNYTDQNYDTTQYAEGLTEAAHDGSKIVQDQSYDAQYAQEYQADQNAKIQNEKVPESIKSQEKPSSQS</sequence>
<feature type="region of interest" description="Disordered" evidence="2">
    <location>
        <begin position="530"/>
        <end position="686"/>
    </location>
</feature>
<dbReference type="InterPro" id="IPR031887">
    <property type="entry name" value="SDCCAG8"/>
</dbReference>
<dbReference type="GO" id="GO:0035148">
    <property type="term" value="P:tube formation"/>
    <property type="evidence" value="ECO:0007669"/>
    <property type="project" value="TreeGrafter"/>
</dbReference>
<dbReference type="RefSeq" id="XP_022828755.1">
    <property type="nucleotide sequence ID" value="XM_022972987.1"/>
</dbReference>
<dbReference type="GO" id="GO:0005813">
    <property type="term" value="C:centrosome"/>
    <property type="evidence" value="ECO:0007669"/>
    <property type="project" value="InterPro"/>
</dbReference>
<feature type="region of interest" description="Disordered" evidence="2">
    <location>
        <begin position="222"/>
        <end position="256"/>
    </location>
</feature>
<feature type="compositionally biased region" description="Polar residues" evidence="2">
    <location>
        <begin position="1"/>
        <end position="11"/>
    </location>
</feature>
<evidence type="ECO:0000256" key="2">
    <source>
        <dbReference type="SAM" id="MobiDB-lite"/>
    </source>
</evidence>
<feature type="compositionally biased region" description="Basic and acidic residues" evidence="2">
    <location>
        <begin position="669"/>
        <end position="686"/>
    </location>
</feature>
<dbReference type="PANTHER" id="PTHR34343">
    <property type="entry name" value="SEROLOGICALLY DEFINED COLON CANCER ANTIGEN 8"/>
    <property type="match status" value="1"/>
</dbReference>
<gene>
    <name evidence="4" type="primary">LOC111358091</name>
</gene>
<feature type="compositionally biased region" description="Polar residues" evidence="2">
    <location>
        <begin position="756"/>
        <end position="766"/>
    </location>
</feature>
<feature type="region of interest" description="Disordered" evidence="2">
    <location>
        <begin position="700"/>
        <end position="766"/>
    </location>
</feature>
<evidence type="ECO:0000313" key="4">
    <source>
        <dbReference type="RefSeq" id="XP_022828755.1"/>
    </source>
</evidence>
<keyword evidence="3" id="KW-1185">Reference proteome</keyword>
<feature type="coiled-coil region" evidence="1">
    <location>
        <begin position="268"/>
        <end position="385"/>
    </location>
</feature>
<dbReference type="Proteomes" id="UP000301870">
    <property type="component" value="Chromosome 26"/>
</dbReference>
<protein>
    <submittedName>
        <fullName evidence="4">Serologically defined colon cancer antigen 8 homolog isoform X3</fullName>
    </submittedName>
</protein>
<feature type="region of interest" description="Disordered" evidence="2">
    <location>
        <begin position="1"/>
        <end position="33"/>
    </location>
</feature>
<dbReference type="PANTHER" id="PTHR34343:SF1">
    <property type="entry name" value="SEROLOGICALLY DEFINED COLON CANCER ANTIGEN 8"/>
    <property type="match status" value="1"/>
</dbReference>
<keyword evidence="1" id="KW-0175">Coiled coil</keyword>
<dbReference type="GeneID" id="111358091"/>
<feature type="coiled-coil region" evidence="1">
    <location>
        <begin position="164"/>
        <end position="191"/>
    </location>
</feature>
<reference evidence="4" key="1">
    <citation type="submission" date="2025-08" db="UniProtKB">
        <authorList>
            <consortium name="RefSeq"/>
        </authorList>
    </citation>
    <scope>IDENTIFICATION</scope>
    <source>
        <strain evidence="4">Ishihara</strain>
        <tissue evidence="4">Whole body</tissue>
    </source>
</reference>
<dbReference type="GO" id="GO:0030010">
    <property type="term" value="P:establishment of cell polarity"/>
    <property type="evidence" value="ECO:0007669"/>
    <property type="project" value="TreeGrafter"/>
</dbReference>
<feature type="compositionally biased region" description="Low complexity" evidence="2">
    <location>
        <begin position="712"/>
        <end position="739"/>
    </location>
</feature>
<feature type="region of interest" description="Disordered" evidence="2">
    <location>
        <begin position="800"/>
        <end position="825"/>
    </location>
</feature>
<name>A0A9J7IZC0_SPOLT</name>
<dbReference type="GO" id="GO:0007098">
    <property type="term" value="P:centrosome cycle"/>
    <property type="evidence" value="ECO:0007669"/>
    <property type="project" value="InterPro"/>
</dbReference>